<evidence type="ECO:0000256" key="5">
    <source>
        <dbReference type="ARBA" id="ARBA00022727"/>
    </source>
</evidence>
<sequence length="216" mass="22609">MTLSTAAQPGLFIAFEGGDGAGKSTQAALLTQALSDAGRTVLRTREPGGTPVGEKLRSLVLEHGQGEIDAKTEALIFAAARAAHATQVITPAVARGEIVISDRYADSSIAYQGAGRGLGTEAIVKLNDWATSGLWPDLTVLLDVSPAEGRERRTAGEAAEDRMESEPDDFHATIRAAFLELAAANPQRYLVLPADGSVTELSKAIQERVSSLIGVS</sequence>
<dbReference type="InterPro" id="IPR039430">
    <property type="entry name" value="Thymidylate_kin-like_dom"/>
</dbReference>
<name>A0A0U3G7H7_9MICC</name>
<keyword evidence="4 11" id="KW-0808">Transferase</keyword>
<dbReference type="NCBIfam" id="TIGR00041">
    <property type="entry name" value="DTMP_kinase"/>
    <property type="match status" value="1"/>
</dbReference>
<feature type="binding site" evidence="11">
    <location>
        <begin position="17"/>
        <end position="24"/>
    </location>
    <ligand>
        <name>ATP</name>
        <dbReference type="ChEBI" id="CHEBI:30616"/>
    </ligand>
</feature>
<dbReference type="GO" id="GO:0005524">
    <property type="term" value="F:ATP binding"/>
    <property type="evidence" value="ECO:0007669"/>
    <property type="project" value="UniProtKB-UniRule"/>
</dbReference>
<evidence type="ECO:0000256" key="10">
    <source>
        <dbReference type="ARBA" id="ARBA00057735"/>
    </source>
</evidence>
<dbReference type="GO" id="GO:0006233">
    <property type="term" value="P:dTDP biosynthetic process"/>
    <property type="evidence" value="ECO:0007669"/>
    <property type="project" value="InterPro"/>
</dbReference>
<dbReference type="OrthoDB" id="9774907at2"/>
<accession>A0A0U3G7H7</accession>
<dbReference type="PROSITE" id="PS01331">
    <property type="entry name" value="THYMIDYLATE_KINASE"/>
    <property type="match status" value="1"/>
</dbReference>
<evidence type="ECO:0000256" key="4">
    <source>
        <dbReference type="ARBA" id="ARBA00022679"/>
    </source>
</evidence>
<reference evidence="12 13" key="1">
    <citation type="submission" date="2016-10" db="EMBL/GenBank/DDBJ databases">
        <authorList>
            <person name="de Groot N.N."/>
        </authorList>
    </citation>
    <scope>NUCLEOTIDE SEQUENCE [LARGE SCALE GENOMIC DNA]</scope>
    <source>
        <strain evidence="12 13">DSM 22274</strain>
    </source>
</reference>
<dbReference type="CDD" id="cd01672">
    <property type="entry name" value="TMPK"/>
    <property type="match status" value="1"/>
</dbReference>
<organism evidence="12 13">
    <name type="scientific">Arthrobacter alpinus</name>
    <dbReference type="NCBI Taxonomy" id="656366"/>
    <lineage>
        <taxon>Bacteria</taxon>
        <taxon>Bacillati</taxon>
        <taxon>Actinomycetota</taxon>
        <taxon>Actinomycetes</taxon>
        <taxon>Micrococcales</taxon>
        <taxon>Micrococcaceae</taxon>
        <taxon>Arthrobacter</taxon>
    </lineage>
</organism>
<keyword evidence="8 11" id="KW-0067">ATP-binding</keyword>
<evidence type="ECO:0000256" key="9">
    <source>
        <dbReference type="ARBA" id="ARBA00048743"/>
    </source>
</evidence>
<dbReference type="GO" id="GO:0006227">
    <property type="term" value="P:dUDP biosynthetic process"/>
    <property type="evidence" value="ECO:0007669"/>
    <property type="project" value="TreeGrafter"/>
</dbReference>
<keyword evidence="6 11" id="KW-0547">Nucleotide-binding</keyword>
<dbReference type="SUPFAM" id="SSF52540">
    <property type="entry name" value="P-loop containing nucleoside triphosphate hydrolases"/>
    <property type="match status" value="1"/>
</dbReference>
<comment type="similarity">
    <text evidence="1 11">Belongs to the thymidylate kinase family.</text>
</comment>
<dbReference type="InterPro" id="IPR018095">
    <property type="entry name" value="Thymidylate_kin_CS"/>
</dbReference>
<accession>A0A1H5LTM2</accession>
<evidence type="ECO:0000256" key="1">
    <source>
        <dbReference type="ARBA" id="ARBA00009776"/>
    </source>
</evidence>
<dbReference type="RefSeq" id="WP_044579982.1">
    <property type="nucleotide sequence ID" value="NZ_CP013745.1"/>
</dbReference>
<evidence type="ECO:0000256" key="2">
    <source>
        <dbReference type="ARBA" id="ARBA00012980"/>
    </source>
</evidence>
<proteinExistence type="inferred from homology"/>
<dbReference type="Pfam" id="PF02223">
    <property type="entry name" value="Thymidylate_kin"/>
    <property type="match status" value="1"/>
</dbReference>
<dbReference type="EMBL" id="FNTV01000001">
    <property type="protein sequence ID" value="SEE80402.1"/>
    <property type="molecule type" value="Genomic_DNA"/>
</dbReference>
<evidence type="ECO:0000256" key="11">
    <source>
        <dbReference type="HAMAP-Rule" id="MF_00165"/>
    </source>
</evidence>
<dbReference type="EC" id="2.7.4.9" evidence="2 11"/>
<evidence type="ECO:0000313" key="12">
    <source>
        <dbReference type="EMBL" id="SEE80402.1"/>
    </source>
</evidence>
<keyword evidence="5 11" id="KW-0545">Nucleotide biosynthesis</keyword>
<comment type="function">
    <text evidence="10 11">Phosphorylation of dTMP to form dTDP in both de novo and salvage pathways of dTTP synthesis.</text>
</comment>
<evidence type="ECO:0000313" key="13">
    <source>
        <dbReference type="Proteomes" id="UP000182725"/>
    </source>
</evidence>
<evidence type="ECO:0000256" key="8">
    <source>
        <dbReference type="ARBA" id="ARBA00022840"/>
    </source>
</evidence>
<dbReference type="GO" id="GO:0006235">
    <property type="term" value="P:dTTP biosynthetic process"/>
    <property type="evidence" value="ECO:0007669"/>
    <property type="project" value="UniProtKB-UniRule"/>
</dbReference>
<evidence type="ECO:0000256" key="3">
    <source>
        <dbReference type="ARBA" id="ARBA00017144"/>
    </source>
</evidence>
<dbReference type="PANTHER" id="PTHR10344:SF4">
    <property type="entry name" value="UMP-CMP KINASE 2, MITOCHONDRIAL"/>
    <property type="match status" value="1"/>
</dbReference>
<dbReference type="InterPro" id="IPR027417">
    <property type="entry name" value="P-loop_NTPase"/>
</dbReference>
<dbReference type="Proteomes" id="UP000182725">
    <property type="component" value="Unassembled WGS sequence"/>
</dbReference>
<dbReference type="GO" id="GO:0004798">
    <property type="term" value="F:dTMP kinase activity"/>
    <property type="evidence" value="ECO:0007669"/>
    <property type="project" value="UniProtKB-UniRule"/>
</dbReference>
<dbReference type="KEGG" id="arw:MB46_19015"/>
<dbReference type="GO" id="GO:0005829">
    <property type="term" value="C:cytosol"/>
    <property type="evidence" value="ECO:0007669"/>
    <property type="project" value="TreeGrafter"/>
</dbReference>
<comment type="catalytic activity">
    <reaction evidence="9 11">
        <text>dTMP + ATP = dTDP + ADP</text>
        <dbReference type="Rhea" id="RHEA:13517"/>
        <dbReference type="ChEBI" id="CHEBI:30616"/>
        <dbReference type="ChEBI" id="CHEBI:58369"/>
        <dbReference type="ChEBI" id="CHEBI:63528"/>
        <dbReference type="ChEBI" id="CHEBI:456216"/>
        <dbReference type="EC" id="2.7.4.9"/>
    </reaction>
</comment>
<dbReference type="AlphaFoldDB" id="A0A0U3G7H7"/>
<dbReference type="STRING" id="656366.AS189_00210"/>
<dbReference type="InterPro" id="IPR018094">
    <property type="entry name" value="Thymidylate_kinase"/>
</dbReference>
<protein>
    <recommendedName>
        <fullName evidence="3 11">Thymidylate kinase</fullName>
        <ecNumber evidence="2 11">2.7.4.9</ecNumber>
    </recommendedName>
    <alternativeName>
        <fullName evidence="11">dTMP kinase</fullName>
    </alternativeName>
</protein>
<keyword evidence="7 11" id="KW-0418">Kinase</keyword>
<dbReference type="HAMAP" id="MF_00165">
    <property type="entry name" value="Thymidylate_kinase"/>
    <property type="match status" value="1"/>
</dbReference>
<dbReference type="eggNOG" id="COG0125">
    <property type="taxonomic scope" value="Bacteria"/>
</dbReference>
<gene>
    <name evidence="11" type="primary">tmk</name>
    <name evidence="12" type="ORF">SAMN04489740_2604</name>
</gene>
<dbReference type="FunFam" id="3.40.50.300:FF:000225">
    <property type="entry name" value="Thymidylate kinase"/>
    <property type="match status" value="1"/>
</dbReference>
<evidence type="ECO:0000256" key="7">
    <source>
        <dbReference type="ARBA" id="ARBA00022777"/>
    </source>
</evidence>
<dbReference type="Gene3D" id="3.40.50.300">
    <property type="entry name" value="P-loop containing nucleotide triphosphate hydrolases"/>
    <property type="match status" value="1"/>
</dbReference>
<evidence type="ECO:0000256" key="6">
    <source>
        <dbReference type="ARBA" id="ARBA00022741"/>
    </source>
</evidence>
<dbReference type="PANTHER" id="PTHR10344">
    <property type="entry name" value="THYMIDYLATE KINASE"/>
    <property type="match status" value="1"/>
</dbReference>